<dbReference type="Proteomes" id="UP000033200">
    <property type="component" value="Chromosome"/>
</dbReference>
<dbReference type="STRING" id="1549858.MC45_07390"/>
<dbReference type="InterPro" id="IPR010982">
    <property type="entry name" value="Lambda_DNA-bd_dom_sf"/>
</dbReference>
<dbReference type="GO" id="GO:0003677">
    <property type="term" value="F:DNA binding"/>
    <property type="evidence" value="ECO:0007669"/>
    <property type="project" value="UniProtKB-KW"/>
</dbReference>
<dbReference type="HOGENOM" id="CLU_066192_44_1_5"/>
<evidence type="ECO:0000313" key="4">
    <source>
        <dbReference type="Proteomes" id="UP000033200"/>
    </source>
</evidence>
<evidence type="ECO:0000313" key="3">
    <source>
        <dbReference type="EMBL" id="AIT06236.1"/>
    </source>
</evidence>
<dbReference type="PANTHER" id="PTHR46558:SF4">
    <property type="entry name" value="DNA-BIDING PHAGE PROTEIN"/>
    <property type="match status" value="1"/>
</dbReference>
<dbReference type="PROSITE" id="PS50943">
    <property type="entry name" value="HTH_CROC1"/>
    <property type="match status" value="1"/>
</dbReference>
<keyword evidence="1" id="KW-0238">DNA-binding</keyword>
<evidence type="ECO:0000259" key="2">
    <source>
        <dbReference type="PROSITE" id="PS50943"/>
    </source>
</evidence>
<keyword evidence="4" id="KW-1185">Reference proteome</keyword>
<dbReference type="CDD" id="cd00093">
    <property type="entry name" value="HTH_XRE"/>
    <property type="match status" value="1"/>
</dbReference>
<gene>
    <name evidence="3" type="ORF">MC45_07390</name>
</gene>
<dbReference type="AlphaFoldDB" id="A0A097EFC7"/>
<protein>
    <submittedName>
        <fullName evidence="3">XRE family transcriptional regulator</fullName>
    </submittedName>
</protein>
<dbReference type="InterPro" id="IPR001387">
    <property type="entry name" value="Cro/C1-type_HTH"/>
</dbReference>
<dbReference type="EMBL" id="CP009571">
    <property type="protein sequence ID" value="AIT06236.1"/>
    <property type="molecule type" value="Genomic_DNA"/>
</dbReference>
<evidence type="ECO:0000256" key="1">
    <source>
        <dbReference type="ARBA" id="ARBA00023125"/>
    </source>
</evidence>
<accession>A0A097EFC7</accession>
<sequence length="79" mass="8763">MHNRIAVFRAEHGLSRRQLAEAVDVNPQTIGYLERGDYKPSLELALKVAAVFSVPVELLFSLTPFEAIGASLRRIGVEQ</sequence>
<dbReference type="RefSeq" id="WP_038661358.1">
    <property type="nucleotide sequence ID" value="NZ_CP009571.1"/>
</dbReference>
<dbReference type="Gene3D" id="1.10.260.40">
    <property type="entry name" value="lambda repressor-like DNA-binding domains"/>
    <property type="match status" value="1"/>
</dbReference>
<dbReference type="SUPFAM" id="SSF47413">
    <property type="entry name" value="lambda repressor-like DNA-binding domains"/>
    <property type="match status" value="1"/>
</dbReference>
<dbReference type="Pfam" id="PF01381">
    <property type="entry name" value="HTH_3"/>
    <property type="match status" value="1"/>
</dbReference>
<dbReference type="PANTHER" id="PTHR46558">
    <property type="entry name" value="TRACRIPTIONAL REGULATORY PROTEIN-RELATED-RELATED"/>
    <property type="match status" value="1"/>
</dbReference>
<name>A0A097EFC7_9SPHN</name>
<dbReference type="KEGG" id="stax:MC45_07390"/>
<organism evidence="3 4">
    <name type="scientific">Sphingomonas taxi</name>
    <dbReference type="NCBI Taxonomy" id="1549858"/>
    <lineage>
        <taxon>Bacteria</taxon>
        <taxon>Pseudomonadati</taxon>
        <taxon>Pseudomonadota</taxon>
        <taxon>Alphaproteobacteria</taxon>
        <taxon>Sphingomonadales</taxon>
        <taxon>Sphingomonadaceae</taxon>
        <taxon>Sphingomonas</taxon>
    </lineage>
</organism>
<dbReference type="SMART" id="SM00530">
    <property type="entry name" value="HTH_XRE"/>
    <property type="match status" value="1"/>
</dbReference>
<dbReference type="eggNOG" id="COG1476">
    <property type="taxonomic scope" value="Bacteria"/>
</dbReference>
<proteinExistence type="predicted"/>
<reference evidence="3 4" key="1">
    <citation type="submission" date="2014-09" db="EMBL/GenBank/DDBJ databases">
        <title>Using Illumina technology Improving SMRT sequencing Genome Assembly by RASTools.</title>
        <authorList>
            <person name="Zhou Y."/>
            <person name="Ma T."/>
            <person name="Liu T."/>
        </authorList>
    </citation>
    <scope>NUCLEOTIDE SEQUENCE [LARGE SCALE GENOMIC DNA]</scope>
    <source>
        <strain evidence="3 4">ATCC 55669</strain>
    </source>
</reference>
<feature type="domain" description="HTH cro/C1-type" evidence="2">
    <location>
        <begin position="5"/>
        <end position="59"/>
    </location>
</feature>